<organism evidence="5 6">
    <name type="scientific">Endozoicomonas gorgoniicola</name>
    <dbReference type="NCBI Taxonomy" id="1234144"/>
    <lineage>
        <taxon>Bacteria</taxon>
        <taxon>Pseudomonadati</taxon>
        <taxon>Pseudomonadota</taxon>
        <taxon>Gammaproteobacteria</taxon>
        <taxon>Oceanospirillales</taxon>
        <taxon>Endozoicomonadaceae</taxon>
        <taxon>Endozoicomonas</taxon>
    </lineage>
</organism>
<dbReference type="InterPro" id="IPR001048">
    <property type="entry name" value="Asp/Glu/Uridylate_kinase"/>
</dbReference>
<evidence type="ECO:0000313" key="6">
    <source>
        <dbReference type="Proteomes" id="UP001209854"/>
    </source>
</evidence>
<keyword evidence="6" id="KW-1185">Reference proteome</keyword>
<dbReference type="Proteomes" id="UP001209854">
    <property type="component" value="Unassembled WGS sequence"/>
</dbReference>
<dbReference type="SUPFAM" id="SSF53633">
    <property type="entry name" value="Carbamate kinase-like"/>
    <property type="match status" value="1"/>
</dbReference>
<accession>A0ABT3MPI3</accession>
<dbReference type="PANTHER" id="PTHR30409:SF1">
    <property type="entry name" value="CARBAMATE KINASE-RELATED"/>
    <property type="match status" value="1"/>
</dbReference>
<proteinExistence type="inferred from homology"/>
<evidence type="ECO:0000313" key="5">
    <source>
        <dbReference type="EMBL" id="MCW7551285.1"/>
    </source>
</evidence>
<comment type="similarity">
    <text evidence="1">Belongs to the carbamate kinase family.</text>
</comment>
<keyword evidence="3" id="KW-0418">Kinase</keyword>
<evidence type="ECO:0000256" key="1">
    <source>
        <dbReference type="ARBA" id="ARBA00011066"/>
    </source>
</evidence>
<protein>
    <recommendedName>
        <fullName evidence="4">Aspartate/glutamate/uridylate kinase domain-containing protein</fullName>
    </recommendedName>
</protein>
<keyword evidence="2" id="KW-0808">Transferase</keyword>
<dbReference type="PANTHER" id="PTHR30409">
    <property type="entry name" value="CARBAMATE KINASE"/>
    <property type="match status" value="1"/>
</dbReference>
<evidence type="ECO:0000256" key="3">
    <source>
        <dbReference type="ARBA" id="ARBA00022777"/>
    </source>
</evidence>
<reference evidence="5 6" key="1">
    <citation type="submission" date="2022-10" db="EMBL/GenBank/DDBJ databases">
        <title>High-quality genome sequences of two octocoral-associated bacteria, Endozoicomonas euniceicola EF212 and Endozoicomonas gorgoniicola PS125.</title>
        <authorList>
            <person name="Chiou Y.-J."/>
            <person name="Chen Y.-H."/>
        </authorList>
    </citation>
    <scope>NUCLEOTIDE SEQUENCE [LARGE SCALE GENOMIC DNA]</scope>
    <source>
        <strain evidence="5 6">PS125</strain>
    </source>
</reference>
<sequence>MLVVIALGDSAIVQRDQPLNSHALRQCIQHAAQCIAEIANQHQVILLHGNGPAIGLLTLMNGNCADLNTGTADVLGAQARAVTGFLLEQALRNQLPQQSFCSMSHLTLVDADDPAMIHPTRYVGPLYNRVQAQLVQEQNPDWVLKQTGRLYRRMIPAPEPKGVLEMATLKHLVAADNMFVICGCGGGLPVRKSTDNRINGVEAMVDRDETAALIARTLNANALLLLSSIDAVSDKPGHPEARLIRTITVTHLESLGFNDTAMAPKVKAASGYLAKNELAKNELAKNELAKDKLVDRQLNDSRRFCAIGNLHNAASVLSGQSGTRVCASAPSSSEGAEIVYY</sequence>
<comment type="caution">
    <text evidence="5">The sequence shown here is derived from an EMBL/GenBank/DDBJ whole genome shotgun (WGS) entry which is preliminary data.</text>
</comment>
<evidence type="ECO:0000259" key="4">
    <source>
        <dbReference type="Pfam" id="PF00696"/>
    </source>
</evidence>
<name>A0ABT3MPI3_9GAMM</name>
<gene>
    <name evidence="5" type="ORF">NX722_01235</name>
</gene>
<dbReference type="Pfam" id="PF00696">
    <property type="entry name" value="AA_kinase"/>
    <property type="match status" value="1"/>
</dbReference>
<dbReference type="EMBL" id="JAPFCC010000001">
    <property type="protein sequence ID" value="MCW7551285.1"/>
    <property type="molecule type" value="Genomic_DNA"/>
</dbReference>
<evidence type="ECO:0000256" key="2">
    <source>
        <dbReference type="ARBA" id="ARBA00022679"/>
    </source>
</evidence>
<dbReference type="InterPro" id="IPR036393">
    <property type="entry name" value="AceGlu_kinase-like_sf"/>
</dbReference>
<dbReference type="Gene3D" id="3.40.1160.10">
    <property type="entry name" value="Acetylglutamate kinase-like"/>
    <property type="match status" value="1"/>
</dbReference>
<dbReference type="PRINTS" id="PR01469">
    <property type="entry name" value="CARBMTKINASE"/>
</dbReference>
<feature type="domain" description="Aspartate/glutamate/uridylate kinase" evidence="4">
    <location>
        <begin position="1"/>
        <end position="270"/>
    </location>
</feature>
<dbReference type="RefSeq" id="WP_262566349.1">
    <property type="nucleotide sequence ID" value="NZ_JAPFCC010000001.1"/>
</dbReference>
<dbReference type="InterPro" id="IPR003964">
    <property type="entry name" value="Carb_kinase"/>
</dbReference>